<keyword evidence="1" id="KW-0812">Transmembrane</keyword>
<keyword evidence="3" id="KW-1185">Reference proteome</keyword>
<proteinExistence type="predicted"/>
<reference evidence="2 3" key="1">
    <citation type="submission" date="2016-10" db="EMBL/GenBank/DDBJ databases">
        <authorList>
            <person name="de Groot N.N."/>
        </authorList>
    </citation>
    <scope>NUCLEOTIDE SEQUENCE [LARGE SCALE GENOMIC DNA]</scope>
    <source>
        <strain evidence="2 3">DSM 13760</strain>
    </source>
</reference>
<feature type="transmembrane region" description="Helical" evidence="1">
    <location>
        <begin position="48"/>
        <end position="71"/>
    </location>
</feature>
<dbReference type="Proteomes" id="UP000198948">
    <property type="component" value="Unassembled WGS sequence"/>
</dbReference>
<evidence type="ECO:0000256" key="1">
    <source>
        <dbReference type="SAM" id="Phobius"/>
    </source>
</evidence>
<sequence>MLYLLNSEWTKFRSYRWCLFGAMSAILIAPMMLFFTTTGKETFQLNDWFSNFLQGLNLGQVGIIIAAAAFFGQEYTHKALRTTFLAVPTRLKVLLAKSIMLFIIVLVTIAISIILCLIVAISQPNEALTMTFLLKMLGQIALIGISWLQLAMIAASLTILTKSLIVPIAILFSLILGVSRLLFLVSTTAKYLPDLATMNLFLMNQSTTFLEIGEGMMTQFGWLALLGTVAVYLTYHRDVQ</sequence>
<feature type="transmembrane region" description="Helical" evidence="1">
    <location>
        <begin position="216"/>
        <end position="235"/>
    </location>
</feature>
<evidence type="ECO:0000313" key="2">
    <source>
        <dbReference type="EMBL" id="SER90387.1"/>
    </source>
</evidence>
<dbReference type="OrthoDB" id="2579055at2"/>
<dbReference type="Pfam" id="PF12730">
    <property type="entry name" value="ABC2_membrane_4"/>
    <property type="match status" value="1"/>
</dbReference>
<accession>A0A1H9SZY1</accession>
<gene>
    <name evidence="2" type="ORF">SAMN04488559_11020</name>
</gene>
<evidence type="ECO:0000313" key="3">
    <source>
        <dbReference type="Proteomes" id="UP000198948"/>
    </source>
</evidence>
<dbReference type="STRING" id="142588.SAMN04488559_11020"/>
<organism evidence="2 3">
    <name type="scientific">Isobaculum melis</name>
    <dbReference type="NCBI Taxonomy" id="142588"/>
    <lineage>
        <taxon>Bacteria</taxon>
        <taxon>Bacillati</taxon>
        <taxon>Bacillota</taxon>
        <taxon>Bacilli</taxon>
        <taxon>Lactobacillales</taxon>
        <taxon>Carnobacteriaceae</taxon>
        <taxon>Isobaculum</taxon>
    </lineage>
</organism>
<keyword evidence="1" id="KW-0472">Membrane</keyword>
<dbReference type="RefSeq" id="WP_092652362.1">
    <property type="nucleotide sequence ID" value="NZ_FOHA01000010.1"/>
</dbReference>
<feature type="transmembrane region" description="Helical" evidence="1">
    <location>
        <begin position="17"/>
        <end position="36"/>
    </location>
</feature>
<feature type="transmembrane region" description="Helical" evidence="1">
    <location>
        <begin position="99"/>
        <end position="121"/>
    </location>
</feature>
<dbReference type="EMBL" id="FOHA01000010">
    <property type="protein sequence ID" value="SER90387.1"/>
    <property type="molecule type" value="Genomic_DNA"/>
</dbReference>
<name>A0A1H9SZY1_9LACT</name>
<dbReference type="AlphaFoldDB" id="A0A1H9SZY1"/>
<feature type="transmembrane region" description="Helical" evidence="1">
    <location>
        <begin position="133"/>
        <end position="157"/>
    </location>
</feature>
<keyword evidence="1" id="KW-1133">Transmembrane helix</keyword>
<protein>
    <submittedName>
        <fullName evidence="2">ABC-2 family transporter protein</fullName>
    </submittedName>
</protein>
<feature type="transmembrane region" description="Helical" evidence="1">
    <location>
        <begin position="164"/>
        <end position="185"/>
    </location>
</feature>